<dbReference type="Pfam" id="PF20357">
    <property type="entry name" value="DUF6652"/>
    <property type="match status" value="1"/>
</dbReference>
<keyword evidence="1" id="KW-0812">Transmembrane</keyword>
<gene>
    <name evidence="2" type="ORF">SAMN05216249_1195</name>
</gene>
<dbReference type="OrthoDB" id="2040467at2"/>
<evidence type="ECO:0000313" key="3">
    <source>
        <dbReference type="Proteomes" id="UP000198838"/>
    </source>
</evidence>
<keyword evidence="1" id="KW-1133">Transmembrane helix</keyword>
<organism evidence="2 3">
    <name type="scientific">Acetitomaculum ruminis DSM 5522</name>
    <dbReference type="NCBI Taxonomy" id="1120918"/>
    <lineage>
        <taxon>Bacteria</taxon>
        <taxon>Bacillati</taxon>
        <taxon>Bacillota</taxon>
        <taxon>Clostridia</taxon>
        <taxon>Lachnospirales</taxon>
        <taxon>Lachnospiraceae</taxon>
        <taxon>Acetitomaculum</taxon>
    </lineage>
</organism>
<sequence>MENLLYLNALMPYVYLILFYTSSKIQDSWGLIYELIAKGMIIEIIFTLIISLLASDKSKLAKVNFKVKLIQIPYYIIFFVLASGIFGILMALCGVGIFVLPILIAIDAAIFATTVIPAQICTIKLKKNQKITTGKMISYLIFNMWYIVDLFLASKIRKRFISA</sequence>
<accession>A0A1I0ZYE7</accession>
<keyword evidence="1" id="KW-0472">Membrane</keyword>
<feature type="transmembrane region" description="Helical" evidence="1">
    <location>
        <begin position="6"/>
        <end position="23"/>
    </location>
</feature>
<dbReference type="AlphaFoldDB" id="A0A1I0ZYE7"/>
<dbReference type="RefSeq" id="WP_092873904.1">
    <property type="nucleotide sequence ID" value="NZ_FOJY01000019.1"/>
</dbReference>
<evidence type="ECO:0000256" key="1">
    <source>
        <dbReference type="SAM" id="Phobius"/>
    </source>
</evidence>
<protein>
    <submittedName>
        <fullName evidence="2">Uncharacterized protein</fullName>
    </submittedName>
</protein>
<feature type="transmembrane region" description="Helical" evidence="1">
    <location>
        <begin position="136"/>
        <end position="153"/>
    </location>
</feature>
<feature type="transmembrane region" description="Helical" evidence="1">
    <location>
        <begin position="97"/>
        <end position="116"/>
    </location>
</feature>
<dbReference type="Proteomes" id="UP000198838">
    <property type="component" value="Unassembled WGS sequence"/>
</dbReference>
<name>A0A1I0ZYE7_9FIRM</name>
<feature type="transmembrane region" description="Helical" evidence="1">
    <location>
        <begin position="74"/>
        <end position="92"/>
    </location>
</feature>
<dbReference type="InterPro" id="IPR046594">
    <property type="entry name" value="DUF6652"/>
</dbReference>
<proteinExistence type="predicted"/>
<dbReference type="EMBL" id="FOJY01000019">
    <property type="protein sequence ID" value="SFB30759.1"/>
    <property type="molecule type" value="Genomic_DNA"/>
</dbReference>
<keyword evidence="3" id="KW-1185">Reference proteome</keyword>
<feature type="transmembrane region" description="Helical" evidence="1">
    <location>
        <begin position="35"/>
        <end position="54"/>
    </location>
</feature>
<evidence type="ECO:0000313" key="2">
    <source>
        <dbReference type="EMBL" id="SFB30759.1"/>
    </source>
</evidence>
<reference evidence="2 3" key="1">
    <citation type="submission" date="2016-10" db="EMBL/GenBank/DDBJ databases">
        <authorList>
            <person name="de Groot N.N."/>
        </authorList>
    </citation>
    <scope>NUCLEOTIDE SEQUENCE [LARGE SCALE GENOMIC DNA]</scope>
    <source>
        <strain evidence="2 3">DSM 5522</strain>
    </source>
</reference>